<feature type="domain" description="CAAX prenyl protease 2/Lysostaphin resistance protein A-like" evidence="2">
    <location>
        <begin position="2"/>
        <end position="46"/>
    </location>
</feature>
<feature type="transmembrane region" description="Helical" evidence="1">
    <location>
        <begin position="7"/>
        <end position="27"/>
    </location>
</feature>
<evidence type="ECO:0000256" key="1">
    <source>
        <dbReference type="SAM" id="Phobius"/>
    </source>
</evidence>
<evidence type="ECO:0000313" key="3">
    <source>
        <dbReference type="EMBL" id="PFJ36917.1"/>
    </source>
</evidence>
<accession>A0A9X6WL67</accession>
<dbReference type="InterPro" id="IPR003675">
    <property type="entry name" value="Rce1/LyrA-like_dom"/>
</dbReference>
<dbReference type="RefSeq" id="WP_098516370.1">
    <property type="nucleotide sequence ID" value="NZ_NUVX01000036.1"/>
</dbReference>
<name>A0A9X6WL67_BACTU</name>
<dbReference type="GO" id="GO:0080120">
    <property type="term" value="P:CAAX-box protein maturation"/>
    <property type="evidence" value="ECO:0007669"/>
    <property type="project" value="UniProtKB-ARBA"/>
</dbReference>
<feature type="transmembrane region" description="Helical" evidence="1">
    <location>
        <begin position="33"/>
        <end position="53"/>
    </location>
</feature>
<proteinExistence type="predicted"/>
<comment type="caution">
    <text evidence="3">The sequence shown here is derived from an EMBL/GenBank/DDBJ whole genome shotgun (WGS) entry which is preliminary data.</text>
</comment>
<dbReference type="Pfam" id="PF02517">
    <property type="entry name" value="Rce1-like"/>
    <property type="match status" value="1"/>
</dbReference>
<reference evidence="3 4" key="1">
    <citation type="submission" date="2017-09" db="EMBL/GenBank/DDBJ databases">
        <title>Large-scale bioinformatics analysis of Bacillus genomes uncovers conserved roles of natural products in bacterial physiology.</title>
        <authorList>
            <consortium name="Agbiome Team Llc"/>
            <person name="Bleich R.M."/>
            <person name="Grubbs K.J."/>
            <person name="Santa Maria K.C."/>
            <person name="Allen S.E."/>
            <person name="Farag S."/>
            <person name="Shank E.A."/>
            <person name="Bowers A."/>
        </authorList>
    </citation>
    <scope>NUCLEOTIDE SEQUENCE [LARGE SCALE GENOMIC DNA]</scope>
    <source>
        <strain evidence="3 4">AFS085496</strain>
    </source>
</reference>
<keyword evidence="1" id="KW-1133">Transmembrane helix</keyword>
<dbReference type="EMBL" id="NUVX01000036">
    <property type="protein sequence ID" value="PFJ36917.1"/>
    <property type="molecule type" value="Genomic_DNA"/>
</dbReference>
<protein>
    <recommendedName>
        <fullName evidence="2">CAAX prenyl protease 2/Lysostaphin resistance protein A-like domain-containing protein</fullName>
    </recommendedName>
</protein>
<sequence length="55" mass="6025">MSLVIFGLLHGGLPITAMSMGIIFAVLYHKKSVLTGIILHITWNLIVGFLKVLSF</sequence>
<evidence type="ECO:0000313" key="4">
    <source>
        <dbReference type="Proteomes" id="UP000224003"/>
    </source>
</evidence>
<keyword evidence="1" id="KW-0472">Membrane</keyword>
<dbReference type="AlphaFoldDB" id="A0A9X6WL67"/>
<dbReference type="GO" id="GO:0004175">
    <property type="term" value="F:endopeptidase activity"/>
    <property type="evidence" value="ECO:0007669"/>
    <property type="project" value="UniProtKB-ARBA"/>
</dbReference>
<gene>
    <name evidence="3" type="ORF">COJ15_21560</name>
</gene>
<keyword evidence="1" id="KW-0812">Transmembrane</keyword>
<evidence type="ECO:0000259" key="2">
    <source>
        <dbReference type="Pfam" id="PF02517"/>
    </source>
</evidence>
<dbReference type="Proteomes" id="UP000224003">
    <property type="component" value="Unassembled WGS sequence"/>
</dbReference>
<organism evidence="3 4">
    <name type="scientific">Bacillus thuringiensis</name>
    <dbReference type="NCBI Taxonomy" id="1428"/>
    <lineage>
        <taxon>Bacteria</taxon>
        <taxon>Bacillati</taxon>
        <taxon>Bacillota</taxon>
        <taxon>Bacilli</taxon>
        <taxon>Bacillales</taxon>
        <taxon>Bacillaceae</taxon>
        <taxon>Bacillus</taxon>
        <taxon>Bacillus cereus group</taxon>
    </lineage>
</organism>